<accession>X6MJZ9</accession>
<dbReference type="Proteomes" id="UP000023152">
    <property type="component" value="Unassembled WGS sequence"/>
</dbReference>
<reference evidence="1 2" key="1">
    <citation type="journal article" date="2013" name="Curr. Biol.">
        <title>The Genome of the Foraminiferan Reticulomyxa filosa.</title>
        <authorList>
            <person name="Glockner G."/>
            <person name="Hulsmann N."/>
            <person name="Schleicher M."/>
            <person name="Noegel A.A."/>
            <person name="Eichinger L."/>
            <person name="Gallinger C."/>
            <person name="Pawlowski J."/>
            <person name="Sierra R."/>
            <person name="Euteneuer U."/>
            <person name="Pillet L."/>
            <person name="Moustafa A."/>
            <person name="Platzer M."/>
            <person name="Groth M."/>
            <person name="Szafranski K."/>
            <person name="Schliwa M."/>
        </authorList>
    </citation>
    <scope>NUCLEOTIDE SEQUENCE [LARGE SCALE GENOMIC DNA]</scope>
</reference>
<gene>
    <name evidence="1" type="ORF">RFI_23173</name>
</gene>
<organism evidence="1 2">
    <name type="scientific">Reticulomyxa filosa</name>
    <dbReference type="NCBI Taxonomy" id="46433"/>
    <lineage>
        <taxon>Eukaryota</taxon>
        <taxon>Sar</taxon>
        <taxon>Rhizaria</taxon>
        <taxon>Retaria</taxon>
        <taxon>Foraminifera</taxon>
        <taxon>Monothalamids</taxon>
        <taxon>Reticulomyxidae</taxon>
        <taxon>Reticulomyxa</taxon>
    </lineage>
</organism>
<name>X6MJZ9_RETFI</name>
<evidence type="ECO:0000313" key="2">
    <source>
        <dbReference type="Proteomes" id="UP000023152"/>
    </source>
</evidence>
<dbReference type="AlphaFoldDB" id="X6MJZ9"/>
<comment type="caution">
    <text evidence="1">The sequence shown here is derived from an EMBL/GenBank/DDBJ whole genome shotgun (WGS) entry which is preliminary data.</text>
</comment>
<sequence length="202" mass="22936">MHFRGDCEDVMDWINKWTNNLARVSGNIVDIHISKRGHVILECSSTDAAKRLLRELATHTYRGVPLIAQFALDRPQKCQSVADLLKKRPTFNPSKTQSVSSQSNSPLAGSVDTRLNSPSIVLMITLPQSMDGDTDLKEMFSDQCFIKEITHVSPTIKAVRVEWKHIPHPNTTENLQLLSYNNNNNKKIPLLQIIKQQFFKKT</sequence>
<keyword evidence="2" id="KW-1185">Reference proteome</keyword>
<proteinExistence type="predicted"/>
<dbReference type="EMBL" id="ASPP01020169">
    <property type="protein sequence ID" value="ETO14194.1"/>
    <property type="molecule type" value="Genomic_DNA"/>
</dbReference>
<evidence type="ECO:0000313" key="1">
    <source>
        <dbReference type="EMBL" id="ETO14194.1"/>
    </source>
</evidence>
<protein>
    <submittedName>
        <fullName evidence="1">Uncharacterized protein</fullName>
    </submittedName>
</protein>